<evidence type="ECO:0000256" key="1">
    <source>
        <dbReference type="SAM" id="MobiDB-lite"/>
    </source>
</evidence>
<proteinExistence type="predicted"/>
<dbReference type="Pfam" id="PF14238">
    <property type="entry name" value="DUF4340"/>
    <property type="match status" value="1"/>
</dbReference>
<gene>
    <name evidence="3" type="ORF">BECKFW1821C_GA0114237_100841</name>
</gene>
<dbReference type="InterPro" id="IPR025641">
    <property type="entry name" value="DUF4340"/>
</dbReference>
<protein>
    <recommendedName>
        <fullName evidence="2">DUF4340 domain-containing protein</fullName>
    </recommendedName>
</protein>
<feature type="compositionally biased region" description="Basic and acidic residues" evidence="1">
    <location>
        <begin position="314"/>
        <end position="332"/>
    </location>
</feature>
<dbReference type="AlphaFoldDB" id="A0A450TF40"/>
<organism evidence="3">
    <name type="scientific">Candidatus Kentrum sp. FW</name>
    <dbReference type="NCBI Taxonomy" id="2126338"/>
    <lineage>
        <taxon>Bacteria</taxon>
        <taxon>Pseudomonadati</taxon>
        <taxon>Pseudomonadota</taxon>
        <taxon>Gammaproteobacteria</taxon>
        <taxon>Candidatus Kentrum</taxon>
    </lineage>
</organism>
<sequence length="405" mass="44742">MHKPGSFLVLMLVTVVVVLAAVFVQWEPTRTVMEEKHLFPELAGQLNKAAHVRIGKGESAIGLRRQGEDSWDMPDRSGYPADLAKIHELLLGVAGLERLEQKTSNPTRYEQLGFGDEDVMRIVIEDEDGQSLASFLLGKRGAAKGRRARDEMYVRIQGDPTVWLVEGNLPHGSGITDWLQRDILILEQTRIRDVRIAHPDGEEVIIKRDDRKATDYRLVGLPSGAEPKSAYTINSIASNMAKLRLQDVRGIRELDLSNGELGAKILLTTFDGMRVTIETWQVGEDVLARLDAGFDAALVQPEPEGDQSQGRESSPGKEDAAEATDAGKDREVANAGDGSPKSEQPDAESVEKEAAALSERWRDWAYILPEYRLDNLTKRMSDLIEEPAGESDAAADDRKAGKPDR</sequence>
<feature type="region of interest" description="Disordered" evidence="1">
    <location>
        <begin position="299"/>
        <end position="355"/>
    </location>
</feature>
<dbReference type="EMBL" id="CAADFE010000008">
    <property type="protein sequence ID" value="VFJ65779.1"/>
    <property type="molecule type" value="Genomic_DNA"/>
</dbReference>
<feature type="domain" description="DUF4340" evidence="2">
    <location>
        <begin position="71"/>
        <end position="250"/>
    </location>
</feature>
<name>A0A450TF40_9GAMM</name>
<evidence type="ECO:0000313" key="3">
    <source>
        <dbReference type="EMBL" id="VFJ65779.1"/>
    </source>
</evidence>
<accession>A0A450TF40</accession>
<evidence type="ECO:0000259" key="2">
    <source>
        <dbReference type="Pfam" id="PF14238"/>
    </source>
</evidence>
<reference evidence="3" key="1">
    <citation type="submission" date="2019-02" db="EMBL/GenBank/DDBJ databases">
        <authorList>
            <person name="Gruber-Vodicka R. H."/>
            <person name="Seah K. B. B."/>
        </authorList>
    </citation>
    <scope>NUCLEOTIDE SEQUENCE</scope>
    <source>
        <strain evidence="3">BECK_BZ131</strain>
    </source>
</reference>
<feature type="region of interest" description="Disordered" evidence="1">
    <location>
        <begin position="384"/>
        <end position="405"/>
    </location>
</feature>
<feature type="compositionally biased region" description="Basic and acidic residues" evidence="1">
    <location>
        <begin position="395"/>
        <end position="405"/>
    </location>
</feature>